<dbReference type="Pfam" id="PF00156">
    <property type="entry name" value="Pribosyltran"/>
    <property type="match status" value="1"/>
</dbReference>
<keyword evidence="2 6" id="KW-0806">Transcription termination</keyword>
<dbReference type="NCBIfam" id="NF003547">
    <property type="entry name" value="PRK05205.1-3"/>
    <property type="match status" value="1"/>
</dbReference>
<dbReference type="NCBIfam" id="NF003548">
    <property type="entry name" value="PRK05205.1-4"/>
    <property type="match status" value="1"/>
</dbReference>
<evidence type="ECO:0000256" key="5">
    <source>
        <dbReference type="ARBA" id="ARBA00023163"/>
    </source>
</evidence>
<keyword evidence="6" id="KW-0694">RNA-binding</keyword>
<keyword evidence="3 6" id="KW-0328">Glycosyltransferase</keyword>
<evidence type="ECO:0000256" key="2">
    <source>
        <dbReference type="ARBA" id="ARBA00022472"/>
    </source>
</evidence>
<keyword evidence="4 6" id="KW-0805">Transcription regulation</keyword>
<dbReference type="EC" id="2.4.2.9" evidence="6"/>
<dbReference type="EMBL" id="CAKMAB010000056">
    <property type="protein sequence ID" value="CAH1059430.1"/>
    <property type="molecule type" value="Genomic_DNA"/>
</dbReference>
<evidence type="ECO:0000256" key="1">
    <source>
        <dbReference type="ARBA" id="ARBA00005565"/>
    </source>
</evidence>
<keyword evidence="6 8" id="KW-0808">Transferase</keyword>
<comment type="catalytic activity">
    <reaction evidence="6">
        <text>UMP + diphosphate = 5-phospho-alpha-D-ribose 1-diphosphate + uracil</text>
        <dbReference type="Rhea" id="RHEA:13017"/>
        <dbReference type="ChEBI" id="CHEBI:17568"/>
        <dbReference type="ChEBI" id="CHEBI:33019"/>
        <dbReference type="ChEBI" id="CHEBI:57865"/>
        <dbReference type="ChEBI" id="CHEBI:58017"/>
        <dbReference type="EC" id="2.4.2.9"/>
    </reaction>
</comment>
<dbReference type="Gene3D" id="3.40.50.2020">
    <property type="match status" value="1"/>
</dbReference>
<dbReference type="InterPro" id="IPR000836">
    <property type="entry name" value="PRTase_dom"/>
</dbReference>
<evidence type="ECO:0000256" key="3">
    <source>
        <dbReference type="ARBA" id="ARBA00022676"/>
    </source>
</evidence>
<comment type="function">
    <text evidence="6">Also displays a weak uracil phosphoribosyltransferase activity which is not physiologically significant.</text>
</comment>
<evidence type="ECO:0000256" key="6">
    <source>
        <dbReference type="HAMAP-Rule" id="MF_01219"/>
    </source>
</evidence>
<dbReference type="InterPro" id="IPR050137">
    <property type="entry name" value="PyrR_bifunctional"/>
</dbReference>
<dbReference type="PANTHER" id="PTHR11608">
    <property type="entry name" value="BIFUNCTIONAL PROTEIN PYRR"/>
    <property type="match status" value="1"/>
</dbReference>
<dbReference type="CDD" id="cd06223">
    <property type="entry name" value="PRTases_typeI"/>
    <property type="match status" value="1"/>
</dbReference>
<evidence type="ECO:0000313" key="9">
    <source>
        <dbReference type="Proteomes" id="UP000838749"/>
    </source>
</evidence>
<reference evidence="8" key="1">
    <citation type="submission" date="2021-12" db="EMBL/GenBank/DDBJ databases">
        <authorList>
            <person name="Criscuolo A."/>
        </authorList>
    </citation>
    <scope>NUCLEOTIDE SEQUENCE</scope>
    <source>
        <strain evidence="8">CIP111894</strain>
    </source>
</reference>
<comment type="similarity">
    <text evidence="1 6">Belongs to the purine/pyrimidine phosphoribosyltransferase family. PyrR subfamily.</text>
</comment>
<sequence>MCTTPDCLFMRAAIIFFFGFHSLPVTGKEFFDFRGLEQAKQVEGDKIMVTEKNVIMDETAIRRALSRIAHEILEKNKGIENCLLVGIRTRGVYLAQRIAERIKEIEGVEIPYGELDITHYRDDREVGGSEAVVKSNVIITSGNDGIHDKKVILFDDVLYTGRTIRAAMDALMDCGRPRMIQLAVLADRGHRELPIRPDYIGKNVPTSKHEQIEVALKEYDGKDEVYIISNREER</sequence>
<comment type="subunit">
    <text evidence="6">Homodimer and homohexamer; in equilibrium.</text>
</comment>
<dbReference type="GO" id="GO:0004845">
    <property type="term" value="F:uracil phosphoribosyltransferase activity"/>
    <property type="evidence" value="ECO:0007669"/>
    <property type="project" value="UniProtKB-EC"/>
</dbReference>
<dbReference type="InterPro" id="IPR023050">
    <property type="entry name" value="PyrR"/>
</dbReference>
<evidence type="ECO:0000259" key="7">
    <source>
        <dbReference type="Pfam" id="PF00156"/>
    </source>
</evidence>
<evidence type="ECO:0000313" key="8">
    <source>
        <dbReference type="EMBL" id="CAH1059430.1"/>
    </source>
</evidence>
<dbReference type="SUPFAM" id="SSF53271">
    <property type="entry name" value="PRTase-like"/>
    <property type="match status" value="1"/>
</dbReference>
<dbReference type="NCBIfam" id="NF003549">
    <property type="entry name" value="PRK05205.1-5"/>
    <property type="match status" value="1"/>
</dbReference>
<feature type="short sequence motif" description="PRPP-binding" evidence="6">
    <location>
        <begin position="151"/>
        <end position="163"/>
    </location>
</feature>
<dbReference type="Proteomes" id="UP000838749">
    <property type="component" value="Unassembled WGS sequence"/>
</dbReference>
<dbReference type="HAMAP" id="MF_01219">
    <property type="entry name" value="PyrR"/>
    <property type="match status" value="1"/>
</dbReference>
<dbReference type="InterPro" id="IPR029057">
    <property type="entry name" value="PRTase-like"/>
</dbReference>
<evidence type="ECO:0000256" key="4">
    <source>
        <dbReference type="ARBA" id="ARBA00023015"/>
    </source>
</evidence>
<name>A0ABN8FTQ5_9BACL</name>
<protein>
    <recommendedName>
        <fullName evidence="6">Bifunctional protein PyrR</fullName>
    </recommendedName>
    <domain>
        <recommendedName>
            <fullName evidence="6">Pyrimidine operon regulatory protein</fullName>
        </recommendedName>
    </domain>
    <domain>
        <recommendedName>
            <fullName evidence="6">Uracil phosphoribosyltransferase</fullName>
            <shortName evidence="6">UPRTase</shortName>
            <ecNumber evidence="6">2.4.2.9</ecNumber>
        </recommendedName>
    </domain>
</protein>
<dbReference type="PANTHER" id="PTHR11608:SF0">
    <property type="entry name" value="BIFUNCTIONAL PROTEIN PYRR"/>
    <property type="match status" value="1"/>
</dbReference>
<comment type="function">
    <text evidence="6">Regulates transcriptional attenuation of the pyrimidine nucleotide (pyr) operon by binding in a uridine-dependent manner to specific sites on pyr mRNA. This disrupts an antiterminator hairpin in the RNA and favors formation of a downstream transcription terminator, leading to a reduced expression of downstream genes.</text>
</comment>
<organism evidence="8 9">
    <name type="scientific">Paenibacillus pseudetheri</name>
    <dbReference type="NCBI Taxonomy" id="2897682"/>
    <lineage>
        <taxon>Bacteria</taxon>
        <taxon>Bacillati</taxon>
        <taxon>Bacillota</taxon>
        <taxon>Bacilli</taxon>
        <taxon>Bacillales</taxon>
        <taxon>Paenibacillaceae</taxon>
        <taxon>Paenibacillus</taxon>
    </lineage>
</organism>
<gene>
    <name evidence="6 8" type="primary">pyrR</name>
    <name evidence="8" type="ORF">PAECIP111894_05636</name>
</gene>
<keyword evidence="5 6" id="KW-0804">Transcription</keyword>
<proteinExistence type="inferred from homology"/>
<accession>A0ABN8FTQ5</accession>
<keyword evidence="9" id="KW-1185">Reference proteome</keyword>
<comment type="caution">
    <text evidence="8">The sequence shown here is derived from an EMBL/GenBank/DDBJ whole genome shotgun (WGS) entry which is preliminary data.</text>
</comment>
<feature type="domain" description="Phosphoribosyltransferase" evidence="7">
    <location>
        <begin position="58"/>
        <end position="212"/>
    </location>
</feature>